<feature type="transmembrane region" description="Helical" evidence="7">
    <location>
        <begin position="158"/>
        <end position="189"/>
    </location>
</feature>
<dbReference type="Gene3D" id="1.20.1510.10">
    <property type="entry name" value="Cation efflux protein transmembrane domain"/>
    <property type="match status" value="1"/>
</dbReference>
<feature type="domain" description="Cation efflux protein cytoplasmic" evidence="9">
    <location>
        <begin position="212"/>
        <end position="288"/>
    </location>
</feature>
<dbReference type="SUPFAM" id="SSF160240">
    <property type="entry name" value="Cation efflux protein cytoplasmic domain-like"/>
    <property type="match status" value="1"/>
</dbReference>
<dbReference type="InterPro" id="IPR027469">
    <property type="entry name" value="Cation_efflux_TMD_sf"/>
</dbReference>
<dbReference type="RefSeq" id="WP_354602053.1">
    <property type="nucleotide sequence ID" value="NZ_JBEWZI010000019.1"/>
</dbReference>
<keyword evidence="4 7" id="KW-0812">Transmembrane</keyword>
<evidence type="ECO:0000256" key="2">
    <source>
        <dbReference type="ARBA" id="ARBA00008114"/>
    </source>
</evidence>
<feature type="domain" description="Cation efflux protein transmembrane" evidence="8">
    <location>
        <begin position="14"/>
        <end position="206"/>
    </location>
</feature>
<keyword evidence="3" id="KW-0813">Transport</keyword>
<accession>A0ABV2TNT4</accession>
<dbReference type="InterPro" id="IPR050291">
    <property type="entry name" value="CDF_Transporter"/>
</dbReference>
<evidence type="ECO:0000256" key="4">
    <source>
        <dbReference type="ARBA" id="ARBA00022692"/>
    </source>
</evidence>
<gene>
    <name evidence="10" type="ORF">ABXR19_15500</name>
</gene>
<dbReference type="InterPro" id="IPR027470">
    <property type="entry name" value="Cation_efflux_CTD"/>
</dbReference>
<dbReference type="Proteomes" id="UP001549691">
    <property type="component" value="Unassembled WGS sequence"/>
</dbReference>
<dbReference type="Gene3D" id="3.30.70.1350">
    <property type="entry name" value="Cation efflux protein, cytoplasmic domain"/>
    <property type="match status" value="1"/>
</dbReference>
<dbReference type="InterPro" id="IPR002524">
    <property type="entry name" value="Cation_efflux"/>
</dbReference>
<evidence type="ECO:0000313" key="10">
    <source>
        <dbReference type="EMBL" id="MET7015594.1"/>
    </source>
</evidence>
<feature type="transmembrane region" description="Helical" evidence="7">
    <location>
        <begin position="12"/>
        <end position="34"/>
    </location>
</feature>
<evidence type="ECO:0000313" key="11">
    <source>
        <dbReference type="Proteomes" id="UP001549691"/>
    </source>
</evidence>
<organism evidence="10 11">
    <name type="scientific">Uliginosibacterium flavum</name>
    <dbReference type="NCBI Taxonomy" id="1396831"/>
    <lineage>
        <taxon>Bacteria</taxon>
        <taxon>Pseudomonadati</taxon>
        <taxon>Pseudomonadota</taxon>
        <taxon>Betaproteobacteria</taxon>
        <taxon>Rhodocyclales</taxon>
        <taxon>Zoogloeaceae</taxon>
        <taxon>Uliginosibacterium</taxon>
    </lineage>
</organism>
<feature type="transmembrane region" description="Helical" evidence="7">
    <location>
        <begin position="84"/>
        <end position="102"/>
    </location>
</feature>
<dbReference type="NCBIfam" id="TIGR01297">
    <property type="entry name" value="CDF"/>
    <property type="match status" value="1"/>
</dbReference>
<evidence type="ECO:0000256" key="1">
    <source>
        <dbReference type="ARBA" id="ARBA00004141"/>
    </source>
</evidence>
<sequence length="312" mass="33630">MAANTTSDAITYIRLSVVAALATIILKFIAWWLSGSVSLLSDAMESFVNLAGAIFALVMLKIAAEPPDADHPWGHNKAEYFSSGFEGSLIFVAAGAILWAAIPRLFAPQPLESLGIGLWFSAASTAINFATAITLRRAGKRLHSVVLEADSAHLMTDVWTSVGVVGGLIGVMLTGWLWLDAVIAILVALHILSEGWKLMSGAVGGLMDHAMDADEILQIKQILRNYAERNVHYRHLLTRRSGTQRFAHVDILVPGDWSVEIAHTLLDEIEARIAAEVHGTQTTTHLEPVYCVLNTAPPAATKPVAAARSPQE</sequence>
<dbReference type="SUPFAM" id="SSF161111">
    <property type="entry name" value="Cation efflux protein transmembrane domain-like"/>
    <property type="match status" value="1"/>
</dbReference>
<comment type="subcellular location">
    <subcellularLocation>
        <location evidence="1">Membrane</location>
        <topology evidence="1">Multi-pass membrane protein</topology>
    </subcellularLocation>
</comment>
<keyword evidence="5 7" id="KW-1133">Transmembrane helix</keyword>
<dbReference type="EMBL" id="JBEWZI010000019">
    <property type="protein sequence ID" value="MET7015594.1"/>
    <property type="molecule type" value="Genomic_DNA"/>
</dbReference>
<evidence type="ECO:0000256" key="6">
    <source>
        <dbReference type="ARBA" id="ARBA00023136"/>
    </source>
</evidence>
<evidence type="ECO:0000256" key="7">
    <source>
        <dbReference type="SAM" id="Phobius"/>
    </source>
</evidence>
<comment type="similarity">
    <text evidence="2">Belongs to the cation diffusion facilitator (CDF) transporter (TC 2.A.4) family.</text>
</comment>
<dbReference type="PANTHER" id="PTHR43840">
    <property type="entry name" value="MITOCHONDRIAL METAL TRANSPORTER 1-RELATED"/>
    <property type="match status" value="1"/>
</dbReference>
<dbReference type="PANTHER" id="PTHR43840:SF15">
    <property type="entry name" value="MITOCHONDRIAL METAL TRANSPORTER 1-RELATED"/>
    <property type="match status" value="1"/>
</dbReference>
<dbReference type="InterPro" id="IPR036837">
    <property type="entry name" value="Cation_efflux_CTD_sf"/>
</dbReference>
<name>A0ABV2TNT4_9RHOO</name>
<evidence type="ECO:0000259" key="9">
    <source>
        <dbReference type="Pfam" id="PF16916"/>
    </source>
</evidence>
<reference evidence="10 11" key="1">
    <citation type="submission" date="2024-07" db="EMBL/GenBank/DDBJ databases">
        <title>Uliginosibacterium flavum JJ3220;KACC:17644.</title>
        <authorList>
            <person name="Kim M.K."/>
        </authorList>
    </citation>
    <scope>NUCLEOTIDE SEQUENCE [LARGE SCALE GENOMIC DNA]</scope>
    <source>
        <strain evidence="10 11">KACC:17644</strain>
    </source>
</reference>
<evidence type="ECO:0000259" key="8">
    <source>
        <dbReference type="Pfam" id="PF01545"/>
    </source>
</evidence>
<comment type="caution">
    <text evidence="10">The sequence shown here is derived from an EMBL/GenBank/DDBJ whole genome shotgun (WGS) entry which is preliminary data.</text>
</comment>
<keyword evidence="6 7" id="KW-0472">Membrane</keyword>
<proteinExistence type="inferred from homology"/>
<dbReference type="Pfam" id="PF16916">
    <property type="entry name" value="ZT_dimer"/>
    <property type="match status" value="1"/>
</dbReference>
<feature type="transmembrane region" description="Helical" evidence="7">
    <location>
        <begin position="114"/>
        <end position="138"/>
    </location>
</feature>
<dbReference type="InterPro" id="IPR058533">
    <property type="entry name" value="Cation_efflux_TM"/>
</dbReference>
<protein>
    <submittedName>
        <fullName evidence="10">Cation diffusion facilitator family transporter</fullName>
    </submittedName>
</protein>
<evidence type="ECO:0000256" key="5">
    <source>
        <dbReference type="ARBA" id="ARBA00022989"/>
    </source>
</evidence>
<keyword evidence="11" id="KW-1185">Reference proteome</keyword>
<feature type="transmembrane region" description="Helical" evidence="7">
    <location>
        <begin position="46"/>
        <end position="64"/>
    </location>
</feature>
<dbReference type="Pfam" id="PF01545">
    <property type="entry name" value="Cation_efflux"/>
    <property type="match status" value="1"/>
</dbReference>
<evidence type="ECO:0000256" key="3">
    <source>
        <dbReference type="ARBA" id="ARBA00022448"/>
    </source>
</evidence>